<dbReference type="Pfam" id="PF20157">
    <property type="entry name" value="Maf_flag10_N"/>
    <property type="match status" value="1"/>
</dbReference>
<dbReference type="InterPro" id="IPR029063">
    <property type="entry name" value="SAM-dependent_MTases_sf"/>
</dbReference>
<reference evidence="3 4" key="1">
    <citation type="journal article" date="2006" name="Nat. Biotechnol.">
        <title>The genome and transcriptomes of the anti-tumor agent Clostridium novyi-NT.</title>
        <authorList>
            <person name="Bettegowda C."/>
            <person name="Huang X."/>
            <person name="Lin J."/>
            <person name="Cheong I."/>
            <person name="Kohli M."/>
            <person name="Szabo S.A."/>
            <person name="Zhang X."/>
            <person name="Diaz L.A. Jr."/>
            <person name="Velculescu V.E."/>
            <person name="Parmigiani G."/>
            <person name="Kinzler K.W."/>
            <person name="Vogelstein B."/>
            <person name="Zhou S."/>
        </authorList>
    </citation>
    <scope>NUCLEOTIDE SEQUENCE [LARGE SCALE GENOMIC DNA]</scope>
    <source>
        <strain evidence="3 4">NT</strain>
    </source>
</reference>
<keyword evidence="4" id="KW-1185">Reference proteome</keyword>
<evidence type="ECO:0000313" key="3">
    <source>
        <dbReference type="EMBL" id="ABK61743.1"/>
    </source>
</evidence>
<feature type="domain" description="Glycosyltransferase Maf N-terminal" evidence="2">
    <location>
        <begin position="12"/>
        <end position="80"/>
    </location>
</feature>
<dbReference type="SUPFAM" id="SSF53335">
    <property type="entry name" value="S-adenosyl-L-methionine-dependent methyltransferases"/>
    <property type="match status" value="1"/>
</dbReference>
<dbReference type="STRING" id="386415.NT01CX_1884"/>
<protein>
    <submittedName>
        <fullName evidence="3">Conserved protein</fullName>
    </submittedName>
</protein>
<gene>
    <name evidence="3" type="ordered locus">NT01CX_1884</name>
</gene>
<organism evidence="3 4">
    <name type="scientific">Clostridium novyi (strain NT)</name>
    <dbReference type="NCBI Taxonomy" id="386415"/>
    <lineage>
        <taxon>Bacteria</taxon>
        <taxon>Bacillati</taxon>
        <taxon>Bacillota</taxon>
        <taxon>Clostridia</taxon>
        <taxon>Eubacteriales</taxon>
        <taxon>Clostridiaceae</taxon>
        <taxon>Clostridium</taxon>
    </lineage>
</organism>
<evidence type="ECO:0000313" key="4">
    <source>
        <dbReference type="Proteomes" id="UP000008220"/>
    </source>
</evidence>
<proteinExistence type="predicted"/>
<dbReference type="Pfam" id="PF01973">
    <property type="entry name" value="MptE-like"/>
    <property type="match status" value="1"/>
</dbReference>
<dbReference type="PATRIC" id="fig|386415.7.peg.986"/>
<sequence length="408" mass="47118">MIKLECIRDNLYTIKYNNKYIHSKFNPVKESERFIARYKYIQSKKNIVVYGLGLGYHIETIIKINDTAKIYIFEANDEIIEVCKKIKPHLFKNKNIKIIKYNGEFYNLFKNYLDTCEEFIVHKPSLHTIKDINYKLYNVINNYVIAYESTNELKEQLIQNYNENLKVDYSNIIDLLNKFKSKNKNKKFVITAAGPSLDYELKFLKSSRDSFVIVTVGTALNALMNNNICPDVIVIIDGKIGVANQLKGFENLQIPLCFLSTASRWAVKNYRGPKYMFFNSEDEDEIFIETGKTVAVAAMSIAIHCGAKEIVMLGQDLAYLDGKSHTNTYEDIYGLKDNPIINKNNKFVTGIDGSKLNTTSGYIYFKEQIEKLIETNPDVQFINCSKGAFIRGANHMEFEQYINDKLNY</sequence>
<name>A0Q005_CLONN</name>
<dbReference type="PANTHER" id="PTHR41786">
    <property type="entry name" value="MOTILITY ACCESSORY FACTOR MAF"/>
    <property type="match status" value="1"/>
</dbReference>
<dbReference type="RefSeq" id="WP_011721961.1">
    <property type="nucleotide sequence ID" value="NC_008593.1"/>
</dbReference>
<dbReference type="KEGG" id="cno:NT01CX_1884"/>
<dbReference type="Proteomes" id="UP000008220">
    <property type="component" value="Chromosome"/>
</dbReference>
<dbReference type="eggNOG" id="COG2604">
    <property type="taxonomic scope" value="Bacteria"/>
</dbReference>
<dbReference type="EMBL" id="CP000382">
    <property type="protein sequence ID" value="ABK61743.1"/>
    <property type="molecule type" value="Genomic_DNA"/>
</dbReference>
<dbReference type="PANTHER" id="PTHR41786:SF1">
    <property type="entry name" value="6-HYDROXYMETHYLPTERIN DIPHOSPHOKINASE MPTE-LIKE DOMAIN-CONTAINING PROTEIN"/>
    <property type="match status" value="1"/>
</dbReference>
<dbReference type="HOGENOM" id="CLU_026503_0_1_9"/>
<evidence type="ECO:0000259" key="2">
    <source>
        <dbReference type="Pfam" id="PF20157"/>
    </source>
</evidence>
<evidence type="ECO:0000259" key="1">
    <source>
        <dbReference type="Pfam" id="PF01973"/>
    </source>
</evidence>
<dbReference type="InterPro" id="IPR002826">
    <property type="entry name" value="MptE-like"/>
</dbReference>
<accession>A0Q005</accession>
<dbReference type="InterPro" id="IPR045376">
    <property type="entry name" value="Maf_N"/>
</dbReference>
<dbReference type="AlphaFoldDB" id="A0Q005"/>
<feature type="domain" description="6-hydroxymethylpterin diphosphokinase MptE-like" evidence="1">
    <location>
        <begin position="156"/>
        <end position="321"/>
    </location>
</feature>